<keyword evidence="1" id="KW-0175">Coiled coil</keyword>
<dbReference type="AlphaFoldDB" id="A0A6P7U1G5"/>
<protein>
    <submittedName>
        <fullName evidence="3">Uncharacterized protein LOC115228351</fullName>
    </submittedName>
</protein>
<dbReference type="Proteomes" id="UP000515154">
    <property type="component" value="Unplaced"/>
</dbReference>
<name>A0A6P7U1G5_9MOLL</name>
<evidence type="ECO:0000256" key="1">
    <source>
        <dbReference type="SAM" id="Coils"/>
    </source>
</evidence>
<reference evidence="3" key="1">
    <citation type="submission" date="2025-08" db="UniProtKB">
        <authorList>
            <consortium name="RefSeq"/>
        </authorList>
    </citation>
    <scope>IDENTIFICATION</scope>
</reference>
<evidence type="ECO:0000313" key="3">
    <source>
        <dbReference type="RefSeq" id="XP_029654811.1"/>
    </source>
</evidence>
<proteinExistence type="predicted"/>
<dbReference type="RefSeq" id="XP_029654811.1">
    <property type="nucleotide sequence ID" value="XM_029798951.1"/>
</dbReference>
<gene>
    <name evidence="3" type="primary">LOC115228351</name>
</gene>
<evidence type="ECO:0000313" key="2">
    <source>
        <dbReference type="Proteomes" id="UP000515154"/>
    </source>
</evidence>
<organism evidence="2 3">
    <name type="scientific">Octopus sinensis</name>
    <name type="common">East Asian common octopus</name>
    <dbReference type="NCBI Taxonomy" id="2607531"/>
    <lineage>
        <taxon>Eukaryota</taxon>
        <taxon>Metazoa</taxon>
        <taxon>Spiralia</taxon>
        <taxon>Lophotrochozoa</taxon>
        <taxon>Mollusca</taxon>
        <taxon>Cephalopoda</taxon>
        <taxon>Coleoidea</taxon>
        <taxon>Octopodiformes</taxon>
        <taxon>Octopoda</taxon>
        <taxon>Incirrata</taxon>
        <taxon>Octopodidae</taxon>
        <taxon>Octopus</taxon>
    </lineage>
</organism>
<accession>A0A6P7U1G5</accession>
<dbReference type="KEGG" id="osn:115228351"/>
<sequence>MRIKLLEVEKYNTQKSDESKALDAAKLNLISLNKCLETKEDTISELRGLLLEANRTANLKSEEYQDAVSKLNREISHRKSLDFSKNCEVSRDIAPFNQINLDLEETISHQKRMIGSLTDQLNDAHKQLEVLRTQYKQRIEDSESHVTDLKEKRTQDMKKVKNILQKVKIDVKKKNELIASLTDGQTRNVSQEEILKKEIADLKSQICKTNDDNSEKLKSTSKLLFDVKKQNKAQEIIIQENCNEKERHVDANSINIILMTSFGRGSQNMTEDDYREENRILKSKVSNISKY</sequence>
<feature type="coiled-coil region" evidence="1">
    <location>
        <begin position="114"/>
        <end position="152"/>
    </location>
</feature>
<keyword evidence="2" id="KW-1185">Reference proteome</keyword>